<reference evidence="8 9" key="1">
    <citation type="submission" date="2021-04" db="EMBL/GenBank/DDBJ databases">
        <authorList>
            <person name="Bliznina A."/>
        </authorList>
    </citation>
    <scope>NUCLEOTIDE SEQUENCE [LARGE SCALE GENOMIC DNA]</scope>
</reference>
<dbReference type="InterPro" id="IPR016650">
    <property type="entry name" value="eIF3e"/>
</dbReference>
<evidence type="ECO:0000313" key="8">
    <source>
        <dbReference type="EMBL" id="CAG5091197.1"/>
    </source>
</evidence>
<evidence type="ECO:0000256" key="5">
    <source>
        <dbReference type="PIRNR" id="PIRNR016255"/>
    </source>
</evidence>
<feature type="region of interest" description="Disordered" evidence="6">
    <location>
        <begin position="444"/>
        <end position="473"/>
    </location>
</feature>
<gene>
    <name evidence="8" type="ORF">OKIOD_LOCUS4469</name>
</gene>
<keyword evidence="2 4" id="KW-0396">Initiation factor</keyword>
<dbReference type="SUPFAM" id="SSF48371">
    <property type="entry name" value="ARM repeat"/>
    <property type="match status" value="1"/>
</dbReference>
<name>A0ABN7S7N8_OIKDI</name>
<dbReference type="Pfam" id="PF21357">
    <property type="entry name" value="EIF3E_C"/>
    <property type="match status" value="1"/>
</dbReference>
<evidence type="ECO:0000256" key="1">
    <source>
        <dbReference type="ARBA" id="ARBA00022490"/>
    </source>
</evidence>
<dbReference type="PANTHER" id="PTHR10317">
    <property type="entry name" value="EUKARYOTIC TRANSLATION INITIATION FACTOR 3 SUBUNIT E"/>
    <property type="match status" value="1"/>
</dbReference>
<keyword evidence="9" id="KW-1185">Reference proteome</keyword>
<dbReference type="Pfam" id="PF09440">
    <property type="entry name" value="eIF3_N"/>
    <property type="match status" value="1"/>
</dbReference>
<dbReference type="Proteomes" id="UP001158576">
    <property type="component" value="Chromosome PAR"/>
</dbReference>
<accession>A0ABN7S7N8</accession>
<dbReference type="SMART" id="SM01186">
    <property type="entry name" value="eIF3_N"/>
    <property type="match status" value="1"/>
</dbReference>
<dbReference type="Pfam" id="PF01399">
    <property type="entry name" value="PCI"/>
    <property type="match status" value="1"/>
</dbReference>
<comment type="subunit">
    <text evidence="4 5">Component of the eukaryotic translation initiation factor 3 (eIF-3) complex.</text>
</comment>
<dbReference type="InterPro" id="IPR016024">
    <property type="entry name" value="ARM-type_fold"/>
</dbReference>
<dbReference type="SMART" id="SM00088">
    <property type="entry name" value="PINT"/>
    <property type="match status" value="1"/>
</dbReference>
<evidence type="ECO:0000313" key="9">
    <source>
        <dbReference type="Proteomes" id="UP001158576"/>
    </source>
</evidence>
<dbReference type="InterPro" id="IPR019010">
    <property type="entry name" value="eIF3e_N"/>
</dbReference>
<dbReference type="Gene3D" id="1.25.40.570">
    <property type="match status" value="1"/>
</dbReference>
<evidence type="ECO:0000259" key="7">
    <source>
        <dbReference type="PROSITE" id="PS50250"/>
    </source>
</evidence>
<keyword evidence="1 4" id="KW-0963">Cytoplasm</keyword>
<dbReference type="CDD" id="cd21378">
    <property type="entry name" value="eIF3E"/>
    <property type="match status" value="1"/>
</dbReference>
<dbReference type="PROSITE" id="PS50250">
    <property type="entry name" value="PCI"/>
    <property type="match status" value="1"/>
</dbReference>
<dbReference type="SUPFAM" id="SSF46785">
    <property type="entry name" value="Winged helix' DNA-binding domain"/>
    <property type="match status" value="1"/>
</dbReference>
<dbReference type="EMBL" id="OU015568">
    <property type="protein sequence ID" value="CAG5091197.1"/>
    <property type="molecule type" value="Genomic_DNA"/>
</dbReference>
<organism evidence="8 9">
    <name type="scientific">Oikopleura dioica</name>
    <name type="common">Tunicate</name>
    <dbReference type="NCBI Taxonomy" id="34765"/>
    <lineage>
        <taxon>Eukaryota</taxon>
        <taxon>Metazoa</taxon>
        <taxon>Chordata</taxon>
        <taxon>Tunicata</taxon>
        <taxon>Appendicularia</taxon>
        <taxon>Copelata</taxon>
        <taxon>Oikopleuridae</taxon>
        <taxon>Oikopleura</taxon>
    </lineage>
</organism>
<protein>
    <recommendedName>
        <fullName evidence="4 5">Eukaryotic translation initiation factor 3 subunit E</fullName>
        <shortName evidence="4">eIF3e</shortName>
    </recommendedName>
    <alternativeName>
        <fullName evidence="4">Eukaryotic translation initiation factor 3 subunit 6</fullName>
    </alternativeName>
</protein>
<sequence>MAGGSDDSIALQHDLTSKLGRSLDPHMLLMMLESHSSGTIAIFDRTSIMRAKADLLEKNTKMIDYLKEVREEIGDSTDKYDAQKDEVIKELRTQSEFFEKLTDLFSDPDFQAQTRTMRASSQVLELLISTHGYEESIVDDIYKYAKFNYDIGNYELALEWLGRFIQLAPQNHSHSLDAVWGRLAAAICSEQFEVAHEAMIQLRDNIDQTSGREGGPSALQLLQQRTWLLHWSLFIFFNGLSRGKELLIELFLHNADYTHAIQTMAPWLLRYLTAAVVLSINSRKRKTIERDLVKIIEQEEYAYKDPITEFILCLYVKFDFQKAQVYLEECEKVLENDFFLRNYTKEFIENARQIIFETFCRIHQCISISRLAEKLNMNEKEAERWIVNLIRNARLDAKIDTKRGHVVMSDHATNAHQQVIEKTKHLQFRTSLLSTFIDRRMGKEKGSDVPQWAMRDNKGKGKNNGERRSQWRQ</sequence>
<proteinExistence type="inferred from homology"/>
<evidence type="ECO:0000256" key="2">
    <source>
        <dbReference type="ARBA" id="ARBA00022540"/>
    </source>
</evidence>
<dbReference type="InterPro" id="IPR036390">
    <property type="entry name" value="WH_DNA-bd_sf"/>
</dbReference>
<feature type="domain" description="PCI" evidence="7">
    <location>
        <begin position="236"/>
        <end position="413"/>
    </location>
</feature>
<keyword evidence="3 4" id="KW-0648">Protein biosynthesis</keyword>
<feature type="compositionally biased region" description="Basic and acidic residues" evidence="6">
    <location>
        <begin position="455"/>
        <end position="473"/>
    </location>
</feature>
<dbReference type="HAMAP" id="MF_03004">
    <property type="entry name" value="eIF3e"/>
    <property type="match status" value="1"/>
</dbReference>
<comment type="subcellular location">
    <subcellularLocation>
        <location evidence="4 5">Cytoplasm</location>
    </subcellularLocation>
</comment>
<evidence type="ECO:0000256" key="6">
    <source>
        <dbReference type="SAM" id="MobiDB-lite"/>
    </source>
</evidence>
<comment type="function">
    <text evidence="4">Component of the eukaryotic translation initiation factor 3 (eIF-3) complex, which is involved in protein synthesis of a specialized repertoire of mRNAs and, together with other initiation factors, stimulates binding of mRNA and methionyl-tRNAi to the 40S ribosome. The eIF-3 complex specifically targets and initiates translation of a subset of mRNAs involved in cell proliferation.</text>
</comment>
<dbReference type="InterPro" id="IPR000717">
    <property type="entry name" value="PCI_dom"/>
</dbReference>
<evidence type="ECO:0000256" key="4">
    <source>
        <dbReference type="HAMAP-Rule" id="MF_03004"/>
    </source>
</evidence>
<comment type="similarity">
    <text evidence="4 5">Belongs to the eIF-3 subunit E family.</text>
</comment>
<evidence type="ECO:0000256" key="3">
    <source>
        <dbReference type="ARBA" id="ARBA00022917"/>
    </source>
</evidence>
<dbReference type="PIRSF" id="PIRSF016255">
    <property type="entry name" value="eIF3e_su6"/>
    <property type="match status" value="1"/>
</dbReference>